<evidence type="ECO:0008006" key="4">
    <source>
        <dbReference type="Google" id="ProtNLM"/>
    </source>
</evidence>
<dbReference type="EMBL" id="QEXV01000001">
    <property type="protein sequence ID" value="PWE18794.1"/>
    <property type="molecule type" value="Genomic_DNA"/>
</dbReference>
<dbReference type="RefSeq" id="WP_109252068.1">
    <property type="nucleotide sequence ID" value="NZ_QEXV01000001.1"/>
</dbReference>
<accession>A0A2U2BXU8</accession>
<keyword evidence="3" id="KW-1185">Reference proteome</keyword>
<reference evidence="3" key="1">
    <citation type="submission" date="2018-05" db="EMBL/GenBank/DDBJ databases">
        <authorList>
            <person name="Liu B.-T."/>
        </authorList>
    </citation>
    <scope>NUCLEOTIDE SEQUENCE [LARGE SCALE GENOMIC DNA]</scope>
    <source>
        <strain evidence="3">WD6-1</strain>
    </source>
</reference>
<dbReference type="OrthoDB" id="7631752at2"/>
<dbReference type="Proteomes" id="UP000245168">
    <property type="component" value="Unassembled WGS sequence"/>
</dbReference>
<protein>
    <recommendedName>
        <fullName evidence="4">YIP1 family protein</fullName>
    </recommendedName>
</protein>
<sequence>MKALIDDARTALGGVFRLMAFREDWRSAFDVSADGLVRSFAAVLICLPAYAFLVAALNHFVVSNPDLAPEAATMGLGEAALQYARLWLLFPLVAALVVLVLGRRRALVPWIVVHNWTVVALIHLQVLIWALNAAGLVDGAVLASLLSFYQLLRLFAHWRVALGALDVGPVTAGAAAAIPLIADWLVIYSGAAG</sequence>
<evidence type="ECO:0000313" key="2">
    <source>
        <dbReference type="EMBL" id="PWE18794.1"/>
    </source>
</evidence>
<name>A0A2U2BXU8_9PROT</name>
<feature type="transmembrane region" description="Helical" evidence="1">
    <location>
        <begin position="82"/>
        <end position="101"/>
    </location>
</feature>
<dbReference type="AlphaFoldDB" id="A0A2U2BXU8"/>
<gene>
    <name evidence="2" type="ORF">DDZ18_04170</name>
</gene>
<evidence type="ECO:0000313" key="3">
    <source>
        <dbReference type="Proteomes" id="UP000245168"/>
    </source>
</evidence>
<feature type="transmembrane region" description="Helical" evidence="1">
    <location>
        <begin position="108"/>
        <end position="130"/>
    </location>
</feature>
<keyword evidence="1" id="KW-0472">Membrane</keyword>
<proteinExistence type="predicted"/>
<comment type="caution">
    <text evidence="2">The sequence shown here is derived from an EMBL/GenBank/DDBJ whole genome shotgun (WGS) entry which is preliminary data.</text>
</comment>
<feature type="transmembrane region" description="Helical" evidence="1">
    <location>
        <begin position="167"/>
        <end position="187"/>
    </location>
</feature>
<feature type="transmembrane region" description="Helical" evidence="1">
    <location>
        <begin position="136"/>
        <end position="155"/>
    </location>
</feature>
<keyword evidence="1" id="KW-1133">Transmembrane helix</keyword>
<organism evidence="2 3">
    <name type="scientific">Marinicauda salina</name>
    <dbReference type="NCBI Taxonomy" id="2135793"/>
    <lineage>
        <taxon>Bacteria</taxon>
        <taxon>Pseudomonadati</taxon>
        <taxon>Pseudomonadota</taxon>
        <taxon>Alphaproteobacteria</taxon>
        <taxon>Maricaulales</taxon>
        <taxon>Maricaulaceae</taxon>
        <taxon>Marinicauda</taxon>
    </lineage>
</organism>
<evidence type="ECO:0000256" key="1">
    <source>
        <dbReference type="SAM" id="Phobius"/>
    </source>
</evidence>
<keyword evidence="1" id="KW-0812">Transmembrane</keyword>
<feature type="transmembrane region" description="Helical" evidence="1">
    <location>
        <begin position="40"/>
        <end position="62"/>
    </location>
</feature>